<protein>
    <submittedName>
        <fullName evidence="2">Uncharacterized protein</fullName>
    </submittedName>
</protein>
<accession>A0ABX7H0E1</accession>
<keyword evidence="1" id="KW-0472">Membrane</keyword>
<keyword evidence="1" id="KW-1133">Transmembrane helix</keyword>
<dbReference type="EMBL" id="CP064030">
    <property type="protein sequence ID" value="QRN55362.1"/>
    <property type="molecule type" value="Genomic_DNA"/>
</dbReference>
<keyword evidence="1" id="KW-0812">Transmembrane</keyword>
<evidence type="ECO:0000313" key="2">
    <source>
        <dbReference type="EMBL" id="QRN55362.1"/>
    </source>
</evidence>
<proteinExistence type="predicted"/>
<evidence type="ECO:0000256" key="1">
    <source>
        <dbReference type="SAM" id="Phobius"/>
    </source>
</evidence>
<dbReference type="Proteomes" id="UP000663181">
    <property type="component" value="Chromosome"/>
</dbReference>
<dbReference type="RefSeq" id="WP_188798929.1">
    <property type="nucleotide sequence ID" value="NZ_BMIZ01000001.1"/>
</dbReference>
<reference evidence="2 3" key="1">
    <citation type="submission" date="2020-10" db="EMBL/GenBank/DDBJ databases">
        <title>Phylogeny of dyella-like bacteria.</title>
        <authorList>
            <person name="Fu J."/>
        </authorList>
    </citation>
    <scope>NUCLEOTIDE SEQUENCE [LARGE SCALE GENOMIC DNA]</scope>
    <source>
        <strain evidence="2 3">DHOB09</strain>
    </source>
</reference>
<name>A0ABX7H0E1_9GAMM</name>
<feature type="transmembrane region" description="Helical" evidence="1">
    <location>
        <begin position="42"/>
        <end position="61"/>
    </location>
</feature>
<evidence type="ECO:0000313" key="3">
    <source>
        <dbReference type="Proteomes" id="UP000663181"/>
    </source>
</evidence>
<keyword evidence="3" id="KW-1185">Reference proteome</keyword>
<feature type="transmembrane region" description="Helical" evidence="1">
    <location>
        <begin position="12"/>
        <end position="30"/>
    </location>
</feature>
<gene>
    <name evidence="2" type="ORF">ISN74_08585</name>
</gene>
<sequence length="100" mass="11089">MNKPAKRSSWGSPRAFAELGMALFVLTLIVNTHSPLVKSAMLALWLTATAVGSCIVLWRVWQHRGKPGSPPLGQTAALPPKWRKWVLGEVDDDKQDTNKR</sequence>
<organism evidence="2 3">
    <name type="scientific">Dyella caseinilytica</name>
    <dbReference type="NCBI Taxonomy" id="1849581"/>
    <lineage>
        <taxon>Bacteria</taxon>
        <taxon>Pseudomonadati</taxon>
        <taxon>Pseudomonadota</taxon>
        <taxon>Gammaproteobacteria</taxon>
        <taxon>Lysobacterales</taxon>
        <taxon>Rhodanobacteraceae</taxon>
        <taxon>Dyella</taxon>
    </lineage>
</organism>